<dbReference type="EMBL" id="ACZI02000002">
    <property type="protein sequence ID" value="ERG69260.1"/>
    <property type="molecule type" value="Genomic_DNA"/>
</dbReference>
<dbReference type="STRING" id="679197.HMPREF9336_04151"/>
<proteinExistence type="predicted"/>
<organism evidence="1 2">
    <name type="scientific">Segniliparus rugosus (strain ATCC BAA-974 / DSM 45345 / CCUG 50838 / CIP 108380 / JCM 13579 / CDC 945)</name>
    <dbReference type="NCBI Taxonomy" id="679197"/>
    <lineage>
        <taxon>Bacteria</taxon>
        <taxon>Bacillati</taxon>
        <taxon>Actinomycetota</taxon>
        <taxon>Actinomycetes</taxon>
        <taxon>Mycobacteriales</taxon>
        <taxon>Segniliparaceae</taxon>
        <taxon>Segniliparus</taxon>
    </lineage>
</organism>
<dbReference type="AlphaFoldDB" id="U1M2D7"/>
<comment type="caution">
    <text evidence="1">The sequence shown here is derived from an EMBL/GenBank/DDBJ whole genome shotgun (WGS) entry which is preliminary data.</text>
</comment>
<name>U1M2D7_SEGRC</name>
<dbReference type="HOGENOM" id="CLU_2510811_0_0_11"/>
<evidence type="ECO:0000313" key="1">
    <source>
        <dbReference type="EMBL" id="ERG69260.1"/>
    </source>
</evidence>
<gene>
    <name evidence="1" type="ORF">HMPREF9336_04151</name>
</gene>
<accession>U1M2D7</accession>
<evidence type="ECO:0000313" key="2">
    <source>
        <dbReference type="Proteomes" id="UP000004816"/>
    </source>
</evidence>
<reference evidence="1 2" key="1">
    <citation type="journal article" date="2011" name="Stand. Genomic Sci.">
        <title>High quality draft genome sequence of Segniliparus rugosus CDC 945(T)= (ATCC BAA-974(T)).</title>
        <authorList>
            <person name="Earl A.M."/>
            <person name="Desjardins C.A."/>
            <person name="Fitzgerald M.G."/>
            <person name="Arachchi H.M."/>
            <person name="Zeng Q."/>
            <person name="Mehta T."/>
            <person name="Griggs A."/>
            <person name="Birren B.W."/>
            <person name="Toney N.C."/>
            <person name="Carr J."/>
            <person name="Posey J."/>
            <person name="Butler W.R."/>
        </authorList>
    </citation>
    <scope>NUCLEOTIDE SEQUENCE [LARGE SCALE GENOMIC DNA]</scope>
    <source>
        <strain evidence="2">ATCC BAA-974 / DSM 45345 / CCUG 50838 / CIP 108380 / JCM 13579 / CDC 945</strain>
    </source>
</reference>
<protein>
    <submittedName>
        <fullName evidence="1">Uncharacterized protein</fullName>
    </submittedName>
</protein>
<dbReference type="Proteomes" id="UP000004816">
    <property type="component" value="Unassembled WGS sequence"/>
</dbReference>
<keyword evidence="2" id="KW-1185">Reference proteome</keyword>
<dbReference type="OrthoDB" id="4554518at2"/>
<dbReference type="eggNOG" id="ENOG502ZWWW">
    <property type="taxonomic scope" value="Bacteria"/>
</dbReference>
<sequence>MVLAARAVPLAGWAYLGYGLIRPPRSPLARALFWIDGALSVGAHAAQIPAAIRALEPLGVPRARTALLTFVFGATWWRAERRERP</sequence>